<gene>
    <name evidence="3" type="ORF">CONLIGDRAFT_718661</name>
</gene>
<evidence type="ECO:0000256" key="2">
    <source>
        <dbReference type="SAM" id="SignalP"/>
    </source>
</evidence>
<dbReference type="AlphaFoldDB" id="A0A1J7J4P5"/>
<evidence type="ECO:0000256" key="1">
    <source>
        <dbReference type="SAM" id="MobiDB-lite"/>
    </source>
</evidence>
<protein>
    <submittedName>
        <fullName evidence="3">Uncharacterized protein</fullName>
    </submittedName>
</protein>
<name>A0A1J7J4P5_9PEZI</name>
<dbReference type="OrthoDB" id="1896086at2759"/>
<proteinExistence type="predicted"/>
<keyword evidence="2" id="KW-0732">Signal</keyword>
<feature type="compositionally biased region" description="Basic and acidic residues" evidence="1">
    <location>
        <begin position="236"/>
        <end position="245"/>
    </location>
</feature>
<feature type="region of interest" description="Disordered" evidence="1">
    <location>
        <begin position="236"/>
        <end position="256"/>
    </location>
</feature>
<dbReference type="InParanoid" id="A0A1J7J4P5"/>
<evidence type="ECO:0000313" key="4">
    <source>
        <dbReference type="Proteomes" id="UP000182658"/>
    </source>
</evidence>
<sequence length="734" mass="77492">MKWHYPLALVTSLAGIAYTEILDLGDLEQFAPKLNAPPDGLNRDAIWINQGDGGFNIALGPDLQAKLEGVLEACGKPIDNKCFQDAVQALQDGSIQIDKKLEGRQLLIAAATVATVFQSAIAIVEGIVLGIAAVLALKPNDPPINPNGQHWPEPAASAVGVLPVGPPVTVSAGGSAVITITKTPTPTASLEGSVTPAVTAVTAAADGAEKGDLVAVLDKDLASRLDEFMHRSKDCQAGADFDKENPTPGASRKRAGGSFGQALCASQAAFGGIARGGPFNDVQLINPGGVHFQFAQAAGPAIAALNQLSEFVRSYARVIGVPPEVADVVAPYLMTLAIETIVDNIPISDRNVIKATKVSTSPADPTKTSQPGCPPKNELICGITGNEDCAMKIVGEGDVKKAVCESGDKKDCECTGPSLGQRYKVSGEYQKKMVTAYQLFSNKGGGPPSPGDARPECPVKVTDIPAEMFSSSKMNLHSHFCQGWVKEAEHVMTVNATGANILPEPQLKAVVGKRTPPANPSSYKDWTFALNYAPNEKGGTCKLDCNAAYSKFASACAASSPGVYMYEKGSMDVGCGTFAYQINKPGPDRSKADPPVPLKENSRFCYKTEDFGLGGDVQPDTVKRNSGYACAGVALQEYIIKKDDKKSFRQTFTGGSPPYQYNIWWKEGCTLENGMTSAYAADPYMQGADAGYTKCQETLISAYEGCTANGGRGGILQVGCLMFEFSASDQKRTW</sequence>
<evidence type="ECO:0000313" key="3">
    <source>
        <dbReference type="EMBL" id="OIW24800.1"/>
    </source>
</evidence>
<organism evidence="3 4">
    <name type="scientific">Coniochaeta ligniaria NRRL 30616</name>
    <dbReference type="NCBI Taxonomy" id="1408157"/>
    <lineage>
        <taxon>Eukaryota</taxon>
        <taxon>Fungi</taxon>
        <taxon>Dikarya</taxon>
        <taxon>Ascomycota</taxon>
        <taxon>Pezizomycotina</taxon>
        <taxon>Sordariomycetes</taxon>
        <taxon>Sordariomycetidae</taxon>
        <taxon>Coniochaetales</taxon>
        <taxon>Coniochaetaceae</taxon>
        <taxon>Coniochaeta</taxon>
    </lineage>
</organism>
<dbReference type="Proteomes" id="UP000182658">
    <property type="component" value="Unassembled WGS sequence"/>
</dbReference>
<accession>A0A1J7J4P5</accession>
<feature type="signal peptide" evidence="2">
    <location>
        <begin position="1"/>
        <end position="19"/>
    </location>
</feature>
<dbReference type="EMBL" id="KV875103">
    <property type="protein sequence ID" value="OIW24800.1"/>
    <property type="molecule type" value="Genomic_DNA"/>
</dbReference>
<reference evidence="3 4" key="1">
    <citation type="submission" date="2016-10" db="EMBL/GenBank/DDBJ databases">
        <title>Draft genome sequence of Coniochaeta ligniaria NRRL30616, a lignocellulolytic fungus for bioabatement of inhibitors in plant biomass hydrolysates.</title>
        <authorList>
            <consortium name="DOE Joint Genome Institute"/>
            <person name="Jimenez D.J."/>
            <person name="Hector R.E."/>
            <person name="Riley R."/>
            <person name="Sun H."/>
            <person name="Grigoriev I.V."/>
            <person name="Van Elsas J.D."/>
            <person name="Nichols N.N."/>
        </authorList>
    </citation>
    <scope>NUCLEOTIDE SEQUENCE [LARGE SCALE GENOMIC DNA]</scope>
    <source>
        <strain evidence="3 4">NRRL 30616</strain>
    </source>
</reference>
<feature type="chain" id="PRO_5012385384" evidence="2">
    <location>
        <begin position="20"/>
        <end position="734"/>
    </location>
</feature>
<dbReference type="STRING" id="1408157.A0A1J7J4P5"/>
<keyword evidence="4" id="KW-1185">Reference proteome</keyword>